<dbReference type="SUPFAM" id="SSF109854">
    <property type="entry name" value="DinB/YfiT-like putative metalloenzymes"/>
    <property type="match status" value="2"/>
</dbReference>
<proteinExistence type="predicted"/>
<dbReference type="EMBL" id="LMWI01000002">
    <property type="protein sequence ID" value="KUJ47173.1"/>
    <property type="molecule type" value="Genomic_DNA"/>
</dbReference>
<keyword evidence="3" id="KW-1185">Reference proteome</keyword>
<dbReference type="Gene3D" id="1.20.120.450">
    <property type="entry name" value="dinb family like domain"/>
    <property type="match status" value="1"/>
</dbReference>
<sequence length="260" mass="27497">MSEVGERLGDADLVRAAFREECLRLGEVLATLDPKDLARPTGCVPWTVAELLAHVRTGAGRLIDMLAAPAPNGALVDAAGYFGAAKFTTEVDAARIESARAESARIESARIEAARAGDGRVEGGGERFGSDGTRRGVGLGEDFDRAWRAALAAVEANPPDRVVRTRHGDAMTVTEFLRTRVVEVGVHGLDLAAALDRPPWLTTAASRVIADLLTAGRFLPAELGWDRLTLIAKVTGRTPCSPAEQAALARVGLPLLAFGR</sequence>
<feature type="domain" description="Mycothiol-dependent maleylpyruvate isomerase metal-binding" evidence="1">
    <location>
        <begin position="18"/>
        <end position="116"/>
    </location>
</feature>
<name>A0A9X0I5C3_9ACTN</name>
<reference evidence="2 3" key="1">
    <citation type="submission" date="2015-10" db="EMBL/GenBank/DDBJ databases">
        <authorList>
            <person name="Ju K.-S."/>
            <person name="Doroghazi J.R."/>
            <person name="Metcalf W.W."/>
        </authorList>
    </citation>
    <scope>NUCLEOTIDE SEQUENCE [LARGE SCALE GENOMIC DNA]</scope>
    <source>
        <strain evidence="2 3">NRRL B-24793</strain>
    </source>
</reference>
<gene>
    <name evidence="2" type="ORF">ADL17_20185</name>
</gene>
<organism evidence="2 3">
    <name type="scientific">Micromonospora maris</name>
    <dbReference type="NCBI Taxonomy" id="1003110"/>
    <lineage>
        <taxon>Bacteria</taxon>
        <taxon>Bacillati</taxon>
        <taxon>Actinomycetota</taxon>
        <taxon>Actinomycetes</taxon>
        <taxon>Micromonosporales</taxon>
        <taxon>Micromonosporaceae</taxon>
        <taxon>Micromonospora</taxon>
    </lineage>
</organism>
<accession>A0A9X0I5C3</accession>
<evidence type="ECO:0000313" key="3">
    <source>
        <dbReference type="Proteomes" id="UP000053246"/>
    </source>
</evidence>
<comment type="caution">
    <text evidence="2">The sequence shown here is derived from an EMBL/GenBank/DDBJ whole genome shotgun (WGS) entry which is preliminary data.</text>
</comment>
<dbReference type="GO" id="GO:0046872">
    <property type="term" value="F:metal ion binding"/>
    <property type="evidence" value="ECO:0007669"/>
    <property type="project" value="InterPro"/>
</dbReference>
<protein>
    <recommendedName>
        <fullName evidence="1">Mycothiol-dependent maleylpyruvate isomerase metal-binding domain-containing protein</fullName>
    </recommendedName>
</protein>
<evidence type="ECO:0000259" key="1">
    <source>
        <dbReference type="Pfam" id="PF11716"/>
    </source>
</evidence>
<dbReference type="InterPro" id="IPR034660">
    <property type="entry name" value="DinB/YfiT-like"/>
</dbReference>
<dbReference type="Pfam" id="PF11716">
    <property type="entry name" value="MDMPI_N"/>
    <property type="match status" value="2"/>
</dbReference>
<evidence type="ECO:0000313" key="2">
    <source>
        <dbReference type="EMBL" id="KUJ47173.1"/>
    </source>
</evidence>
<feature type="domain" description="Mycothiol-dependent maleylpyruvate isomerase metal-binding" evidence="1">
    <location>
        <begin position="135"/>
        <end position="192"/>
    </location>
</feature>
<dbReference type="InterPro" id="IPR024344">
    <property type="entry name" value="MDMPI_metal-binding"/>
</dbReference>
<dbReference type="Proteomes" id="UP000053246">
    <property type="component" value="Unassembled WGS sequence"/>
</dbReference>
<dbReference type="AlphaFoldDB" id="A0A9X0I5C3"/>